<comment type="caution">
    <text evidence="2">The sequence shown here is derived from an EMBL/GenBank/DDBJ whole genome shotgun (WGS) entry which is preliminary data.</text>
</comment>
<reference evidence="2 3" key="1">
    <citation type="journal article" date="2018" name="Nat. Biotechnol.">
        <title>A standardized bacterial taxonomy based on genome phylogeny substantially revises the tree of life.</title>
        <authorList>
            <person name="Parks D.H."/>
            <person name="Chuvochina M."/>
            <person name="Waite D.W."/>
            <person name="Rinke C."/>
            <person name="Skarshewski A."/>
            <person name="Chaumeil P.A."/>
            <person name="Hugenholtz P."/>
        </authorList>
    </citation>
    <scope>NUCLEOTIDE SEQUENCE [LARGE SCALE GENOMIC DNA]</scope>
    <source>
        <strain evidence="2">UBA9375</strain>
    </source>
</reference>
<evidence type="ECO:0000256" key="1">
    <source>
        <dbReference type="SAM" id="Phobius"/>
    </source>
</evidence>
<evidence type="ECO:0000313" key="3">
    <source>
        <dbReference type="Proteomes" id="UP000263642"/>
    </source>
</evidence>
<evidence type="ECO:0000313" key="2">
    <source>
        <dbReference type="EMBL" id="HCO21975.1"/>
    </source>
</evidence>
<keyword evidence="1" id="KW-0472">Membrane</keyword>
<dbReference type="EMBL" id="DQAY01000019">
    <property type="protein sequence ID" value="HCO21975.1"/>
    <property type="molecule type" value="Genomic_DNA"/>
</dbReference>
<keyword evidence="1" id="KW-1133">Transmembrane helix</keyword>
<feature type="transmembrane region" description="Helical" evidence="1">
    <location>
        <begin position="26"/>
        <end position="42"/>
    </location>
</feature>
<protein>
    <submittedName>
        <fullName evidence="2">Uncharacterized protein</fullName>
    </submittedName>
</protein>
<name>A0A3D3QZH4_9PLAN</name>
<dbReference type="Proteomes" id="UP000263642">
    <property type="component" value="Unassembled WGS sequence"/>
</dbReference>
<dbReference type="AlphaFoldDB" id="A0A3D3QZH4"/>
<accession>A0A3D3QZH4</accession>
<proteinExistence type="predicted"/>
<sequence>MSQESPPLTELTSISAGFNTFTLKKWFPIATLCFWLTLAFLSSKTVSDGDYEKIRSIVLGIFMALGFFFLARYLVSGFADEVWMNETCIRFQKDGQQETTPLTNIEELKSYHFQLGFPFNFPQYLVRMRFTEPLEMGKQVRFFIRSPAPGGLYHEKEILETLVAHIWTAQANPSTQDSN</sequence>
<gene>
    <name evidence="2" type="ORF">DIT97_02460</name>
</gene>
<organism evidence="2 3">
    <name type="scientific">Gimesia maris</name>
    <dbReference type="NCBI Taxonomy" id="122"/>
    <lineage>
        <taxon>Bacteria</taxon>
        <taxon>Pseudomonadati</taxon>
        <taxon>Planctomycetota</taxon>
        <taxon>Planctomycetia</taxon>
        <taxon>Planctomycetales</taxon>
        <taxon>Planctomycetaceae</taxon>
        <taxon>Gimesia</taxon>
    </lineage>
</organism>
<keyword evidence="1" id="KW-0812">Transmembrane</keyword>
<feature type="transmembrane region" description="Helical" evidence="1">
    <location>
        <begin position="54"/>
        <end position="75"/>
    </location>
</feature>